<proteinExistence type="predicted"/>
<dbReference type="Pfam" id="PF03732">
    <property type="entry name" value="Retrotrans_gag"/>
    <property type="match status" value="1"/>
</dbReference>
<evidence type="ECO:0000313" key="3">
    <source>
        <dbReference type="EMBL" id="KAK2988141.1"/>
    </source>
</evidence>
<dbReference type="EMBL" id="JAVXUO010000910">
    <property type="protein sequence ID" value="KAK2988141.1"/>
    <property type="molecule type" value="Genomic_DNA"/>
</dbReference>
<sequence>MTKEDFVADWHKEKEVSSPSKVDSTFPPNMKEAMESDFMRIAQHLNETITEYKEQFMRLSRFASYVVQYESHRARKFREGLRFKIR</sequence>
<organism evidence="3 4">
    <name type="scientific">Escallonia rubra</name>
    <dbReference type="NCBI Taxonomy" id="112253"/>
    <lineage>
        <taxon>Eukaryota</taxon>
        <taxon>Viridiplantae</taxon>
        <taxon>Streptophyta</taxon>
        <taxon>Embryophyta</taxon>
        <taxon>Tracheophyta</taxon>
        <taxon>Spermatophyta</taxon>
        <taxon>Magnoliopsida</taxon>
        <taxon>eudicotyledons</taxon>
        <taxon>Gunneridae</taxon>
        <taxon>Pentapetalae</taxon>
        <taxon>asterids</taxon>
        <taxon>campanulids</taxon>
        <taxon>Escalloniales</taxon>
        <taxon>Escalloniaceae</taxon>
        <taxon>Escallonia</taxon>
    </lineage>
</organism>
<evidence type="ECO:0000256" key="1">
    <source>
        <dbReference type="SAM" id="MobiDB-lite"/>
    </source>
</evidence>
<comment type="caution">
    <text evidence="3">The sequence shown here is derived from an EMBL/GenBank/DDBJ whole genome shotgun (WGS) entry which is preliminary data.</text>
</comment>
<dbReference type="AlphaFoldDB" id="A0AA88UN25"/>
<accession>A0AA88UN25</accession>
<gene>
    <name evidence="3" type="ORF">RJ640_002382</name>
</gene>
<reference evidence="3" key="1">
    <citation type="submission" date="2022-12" db="EMBL/GenBank/DDBJ databases">
        <title>Draft genome assemblies for two species of Escallonia (Escalloniales).</title>
        <authorList>
            <person name="Chanderbali A."/>
            <person name="Dervinis C."/>
            <person name="Anghel I."/>
            <person name="Soltis D."/>
            <person name="Soltis P."/>
            <person name="Zapata F."/>
        </authorList>
    </citation>
    <scope>NUCLEOTIDE SEQUENCE</scope>
    <source>
        <strain evidence="3">UCBG92.1500</strain>
        <tissue evidence="3">Leaf</tissue>
    </source>
</reference>
<keyword evidence="4" id="KW-1185">Reference proteome</keyword>
<name>A0AA88UN25_9ASTE</name>
<evidence type="ECO:0000259" key="2">
    <source>
        <dbReference type="Pfam" id="PF03732"/>
    </source>
</evidence>
<feature type="compositionally biased region" description="Polar residues" evidence="1">
    <location>
        <begin position="17"/>
        <end position="27"/>
    </location>
</feature>
<evidence type="ECO:0000313" key="4">
    <source>
        <dbReference type="Proteomes" id="UP001187471"/>
    </source>
</evidence>
<feature type="compositionally biased region" description="Basic and acidic residues" evidence="1">
    <location>
        <begin position="1"/>
        <end position="16"/>
    </location>
</feature>
<dbReference type="Proteomes" id="UP001187471">
    <property type="component" value="Unassembled WGS sequence"/>
</dbReference>
<dbReference type="InterPro" id="IPR005162">
    <property type="entry name" value="Retrotrans_gag_dom"/>
</dbReference>
<protein>
    <recommendedName>
        <fullName evidence="2">Retrotransposon gag domain-containing protein</fullName>
    </recommendedName>
</protein>
<feature type="region of interest" description="Disordered" evidence="1">
    <location>
        <begin position="1"/>
        <end position="28"/>
    </location>
</feature>
<feature type="domain" description="Retrotransposon gag" evidence="2">
    <location>
        <begin position="26"/>
        <end position="82"/>
    </location>
</feature>